<evidence type="ECO:0000259" key="1">
    <source>
        <dbReference type="Pfam" id="PF00294"/>
    </source>
</evidence>
<feature type="domain" description="Carbohydrate kinase PfkB" evidence="1">
    <location>
        <begin position="238"/>
        <end position="310"/>
    </location>
</feature>
<evidence type="ECO:0000313" key="3">
    <source>
        <dbReference type="Proteomes" id="UP001314263"/>
    </source>
</evidence>
<protein>
    <recommendedName>
        <fullName evidence="1">Carbohydrate kinase PfkB domain-containing protein</fullName>
    </recommendedName>
</protein>
<dbReference type="Proteomes" id="UP001314263">
    <property type="component" value="Unassembled WGS sequence"/>
</dbReference>
<organism evidence="2 3">
    <name type="scientific">Coccomyxa viridis</name>
    <dbReference type="NCBI Taxonomy" id="1274662"/>
    <lineage>
        <taxon>Eukaryota</taxon>
        <taxon>Viridiplantae</taxon>
        <taxon>Chlorophyta</taxon>
        <taxon>core chlorophytes</taxon>
        <taxon>Trebouxiophyceae</taxon>
        <taxon>Trebouxiophyceae incertae sedis</taxon>
        <taxon>Coccomyxaceae</taxon>
        <taxon>Coccomyxa</taxon>
    </lineage>
</organism>
<evidence type="ECO:0000313" key="2">
    <source>
        <dbReference type="EMBL" id="CAK0786790.1"/>
    </source>
</evidence>
<gene>
    <name evidence="2" type="ORF">CVIRNUC_010004</name>
</gene>
<dbReference type="Pfam" id="PF00294">
    <property type="entry name" value="PfkB"/>
    <property type="match status" value="1"/>
</dbReference>
<name>A0AAV1IK07_9CHLO</name>
<accession>A0AAV1IK07</accession>
<keyword evidence="3" id="KW-1185">Reference proteome</keyword>
<dbReference type="AlphaFoldDB" id="A0AAV1IK07"/>
<comment type="caution">
    <text evidence="2">The sequence shown here is derived from an EMBL/GenBank/DDBJ whole genome shotgun (WGS) entry which is preliminary data.</text>
</comment>
<dbReference type="InterPro" id="IPR029056">
    <property type="entry name" value="Ribokinase-like"/>
</dbReference>
<dbReference type="EMBL" id="CAUYUE010000015">
    <property type="protein sequence ID" value="CAK0786790.1"/>
    <property type="molecule type" value="Genomic_DNA"/>
</dbReference>
<dbReference type="Gene3D" id="3.40.1190.20">
    <property type="match status" value="1"/>
</dbReference>
<dbReference type="InterPro" id="IPR011611">
    <property type="entry name" value="PfkB_dom"/>
</dbReference>
<sequence length="418" mass="44671">MGSGVGSAAAHVTLSLCKRLLPLLIVSVFLLTLSEVFRPALLLVGDVTVDVVEGRKAVGGAIAYAAAVANAYGTRACVVTAAGPDADLAVFKGHELHVVPTNSTLTFEHSYTWWGNKRKLRVTASPNMTLTMQHVPQHCRRARTILLGPLTPRDLDAASFISFKQGLWDRLIGFKQQVGLMAQGQQRGLDPTGKVFAFREPSQQLLDAVGPRTSVFLSDVETDSWRPGLLDELAAKSARWLITRGEFGAHEYMDGNSVHLPPEKVAAVDTNGAGDTFATAYMLALARHARSPGADANWVASRAVMHEQACKPQCVLEGIVLGSSYAQYRQWLRGQVDSARHRIGAMAASLGPFGNETQQAFAAFMTSYTLGRGKRQPNGTAGAAVGPSGLEGYAAAFNGSQKLLNAALAKLRSKFAAQ</sequence>
<proteinExistence type="predicted"/>
<dbReference type="SUPFAM" id="SSF53613">
    <property type="entry name" value="Ribokinase-like"/>
    <property type="match status" value="1"/>
</dbReference>
<reference evidence="2 3" key="1">
    <citation type="submission" date="2023-10" db="EMBL/GenBank/DDBJ databases">
        <authorList>
            <person name="Maclean D."/>
            <person name="Macfadyen A."/>
        </authorList>
    </citation>
    <scope>NUCLEOTIDE SEQUENCE [LARGE SCALE GENOMIC DNA]</scope>
</reference>